<protein>
    <submittedName>
        <fullName evidence="1">Uncharacterized protein</fullName>
    </submittedName>
</protein>
<name>A0A0A8YSS3_ARUDO</name>
<proteinExistence type="predicted"/>
<reference evidence="1" key="1">
    <citation type="submission" date="2014-09" db="EMBL/GenBank/DDBJ databases">
        <authorList>
            <person name="Magalhaes I.L.F."/>
            <person name="Oliveira U."/>
            <person name="Santos F.R."/>
            <person name="Vidigal T.H.D.A."/>
            <person name="Brescovit A.D."/>
            <person name="Santos A.J."/>
        </authorList>
    </citation>
    <scope>NUCLEOTIDE SEQUENCE</scope>
    <source>
        <tissue evidence="1">Shoot tissue taken approximately 20 cm above the soil surface</tissue>
    </source>
</reference>
<organism evidence="1">
    <name type="scientific">Arundo donax</name>
    <name type="common">Giant reed</name>
    <name type="synonym">Donax arundinaceus</name>
    <dbReference type="NCBI Taxonomy" id="35708"/>
    <lineage>
        <taxon>Eukaryota</taxon>
        <taxon>Viridiplantae</taxon>
        <taxon>Streptophyta</taxon>
        <taxon>Embryophyta</taxon>
        <taxon>Tracheophyta</taxon>
        <taxon>Spermatophyta</taxon>
        <taxon>Magnoliopsida</taxon>
        <taxon>Liliopsida</taxon>
        <taxon>Poales</taxon>
        <taxon>Poaceae</taxon>
        <taxon>PACMAD clade</taxon>
        <taxon>Arundinoideae</taxon>
        <taxon>Arundineae</taxon>
        <taxon>Arundo</taxon>
    </lineage>
</organism>
<reference evidence="1" key="2">
    <citation type="journal article" date="2015" name="Data Brief">
        <title>Shoot transcriptome of the giant reed, Arundo donax.</title>
        <authorList>
            <person name="Barrero R.A."/>
            <person name="Guerrero F.D."/>
            <person name="Moolhuijzen P."/>
            <person name="Goolsby J.A."/>
            <person name="Tidwell J."/>
            <person name="Bellgard S.E."/>
            <person name="Bellgard M.I."/>
        </authorList>
    </citation>
    <scope>NUCLEOTIDE SEQUENCE</scope>
    <source>
        <tissue evidence="1">Shoot tissue taken approximately 20 cm above the soil surface</tissue>
    </source>
</reference>
<accession>A0A0A8YSS3</accession>
<sequence length="24" mass="2878">MLVILCINPHNKKYAGIRLYEFIQ</sequence>
<evidence type="ECO:0000313" key="1">
    <source>
        <dbReference type="EMBL" id="JAD30089.1"/>
    </source>
</evidence>
<dbReference type="EMBL" id="GBRH01267806">
    <property type="protein sequence ID" value="JAD30089.1"/>
    <property type="molecule type" value="Transcribed_RNA"/>
</dbReference>
<dbReference type="AlphaFoldDB" id="A0A0A8YSS3"/>